<organism evidence="1 2">
    <name type="scientific">Vineibacter terrae</name>
    <dbReference type="NCBI Taxonomy" id="2586908"/>
    <lineage>
        <taxon>Bacteria</taxon>
        <taxon>Pseudomonadati</taxon>
        <taxon>Pseudomonadota</taxon>
        <taxon>Alphaproteobacteria</taxon>
        <taxon>Hyphomicrobiales</taxon>
        <taxon>Vineibacter</taxon>
    </lineage>
</organism>
<evidence type="ECO:0000313" key="1">
    <source>
        <dbReference type="EMBL" id="TXL80471.1"/>
    </source>
</evidence>
<dbReference type="Proteomes" id="UP000321638">
    <property type="component" value="Unassembled WGS sequence"/>
</dbReference>
<reference evidence="1 2" key="1">
    <citation type="submission" date="2019-06" db="EMBL/GenBank/DDBJ databases">
        <title>New taxonomy in bacterial strain CC-CFT640, isolated from vineyard.</title>
        <authorList>
            <person name="Lin S.-Y."/>
            <person name="Tsai C.-F."/>
            <person name="Young C.-C."/>
        </authorList>
    </citation>
    <scope>NUCLEOTIDE SEQUENCE [LARGE SCALE GENOMIC DNA]</scope>
    <source>
        <strain evidence="1 2">CC-CFT640</strain>
    </source>
</reference>
<accession>A0A5C8PU28</accession>
<gene>
    <name evidence="1" type="ORF">FHP25_05450</name>
</gene>
<evidence type="ECO:0008006" key="3">
    <source>
        <dbReference type="Google" id="ProtNLM"/>
    </source>
</evidence>
<proteinExistence type="predicted"/>
<evidence type="ECO:0000313" key="2">
    <source>
        <dbReference type="Proteomes" id="UP000321638"/>
    </source>
</evidence>
<protein>
    <recommendedName>
        <fullName evidence="3">GNAT family N-acetyltransferase</fullName>
    </recommendedName>
</protein>
<sequence>MTLRKTSGQALQLPDIQGPVNDRAWAIEGVPADAAAVPWRRCWTLLARAVARFPDVAGKWTSEALLHDVMCGQAQLWVAWSYERRRIEGVVVTRIFDRPAMAPNDKVCECPLAAGVNMVQWGAPMFAMLKAWARAQGCDYIAGYGRRGWKRLFGFTEMGATEDGLPILIMPLCGSTCTPCGSTGSPWRH</sequence>
<comment type="caution">
    <text evidence="1">The sequence shown here is derived from an EMBL/GenBank/DDBJ whole genome shotgun (WGS) entry which is preliminary data.</text>
</comment>
<dbReference type="EMBL" id="VDUZ01000004">
    <property type="protein sequence ID" value="TXL80471.1"/>
    <property type="molecule type" value="Genomic_DNA"/>
</dbReference>
<dbReference type="AlphaFoldDB" id="A0A5C8PU28"/>
<dbReference type="OrthoDB" id="8235034at2"/>
<keyword evidence="2" id="KW-1185">Reference proteome</keyword>
<name>A0A5C8PU28_9HYPH</name>
<dbReference type="RefSeq" id="WP_147845887.1">
    <property type="nucleotide sequence ID" value="NZ_VDUZ01000004.1"/>
</dbReference>